<dbReference type="PANTHER" id="PTHR30136:SF24">
    <property type="entry name" value="HTH-TYPE TRANSCRIPTIONAL REPRESSOR ALLR"/>
    <property type="match status" value="1"/>
</dbReference>
<dbReference type="Proteomes" id="UP001162740">
    <property type="component" value="Plasmid pGD02.2.1"/>
</dbReference>
<dbReference type="PANTHER" id="PTHR30136">
    <property type="entry name" value="HELIX-TURN-HELIX TRANSCRIPTIONAL REGULATOR, ICLR FAMILY"/>
    <property type="match status" value="1"/>
</dbReference>
<dbReference type="SUPFAM" id="SSF46785">
    <property type="entry name" value="Winged helix' DNA-binding domain"/>
    <property type="match status" value="1"/>
</dbReference>
<evidence type="ECO:0000256" key="1">
    <source>
        <dbReference type="ARBA" id="ARBA00023015"/>
    </source>
</evidence>
<dbReference type="PROSITE" id="PS51078">
    <property type="entry name" value="ICLR_ED"/>
    <property type="match status" value="1"/>
</dbReference>
<evidence type="ECO:0000256" key="4">
    <source>
        <dbReference type="SAM" id="MobiDB-lite"/>
    </source>
</evidence>
<dbReference type="RefSeq" id="WP_338139691.1">
    <property type="nucleotide sequence ID" value="NZ_CP083975.1"/>
</dbReference>
<feature type="region of interest" description="Disordered" evidence="4">
    <location>
        <begin position="1"/>
        <end position="31"/>
    </location>
</feature>
<dbReference type="GO" id="GO:0045892">
    <property type="term" value="P:negative regulation of DNA-templated transcription"/>
    <property type="evidence" value="ECO:0007669"/>
    <property type="project" value="TreeGrafter"/>
</dbReference>
<evidence type="ECO:0000256" key="3">
    <source>
        <dbReference type="ARBA" id="ARBA00023163"/>
    </source>
</evidence>
<keyword evidence="1" id="KW-0805">Transcription regulation</keyword>
<dbReference type="AlphaFoldDB" id="A0AA47AE51"/>
<dbReference type="Pfam" id="PF01614">
    <property type="entry name" value="IclR_C"/>
    <property type="match status" value="1"/>
</dbReference>
<evidence type="ECO:0000259" key="5">
    <source>
        <dbReference type="PROSITE" id="PS51078"/>
    </source>
</evidence>
<evidence type="ECO:0000313" key="7">
    <source>
        <dbReference type="Proteomes" id="UP001162740"/>
    </source>
</evidence>
<protein>
    <submittedName>
        <fullName evidence="6">IclR family transcriptional regulator</fullName>
    </submittedName>
</protein>
<dbReference type="InterPro" id="IPR005471">
    <property type="entry name" value="Tscrpt_reg_IclR_N"/>
</dbReference>
<evidence type="ECO:0000313" key="6">
    <source>
        <dbReference type="EMBL" id="UZF48396.1"/>
    </source>
</evidence>
<keyword evidence="6" id="KW-0614">Plasmid</keyword>
<geneLocation type="plasmid" evidence="6 7">
    <name>pGD02.2.1</name>
</geneLocation>
<dbReference type="Gene3D" id="3.30.450.40">
    <property type="match status" value="1"/>
</dbReference>
<dbReference type="Pfam" id="PF09339">
    <property type="entry name" value="HTH_IclR"/>
    <property type="match status" value="1"/>
</dbReference>
<organism evidence="6 7">
    <name type="scientific">Rhodococcus rhodochrous</name>
    <dbReference type="NCBI Taxonomy" id="1829"/>
    <lineage>
        <taxon>Bacteria</taxon>
        <taxon>Bacillati</taxon>
        <taxon>Actinomycetota</taxon>
        <taxon>Actinomycetes</taxon>
        <taxon>Mycobacteriales</taxon>
        <taxon>Nocardiaceae</taxon>
        <taxon>Rhodococcus</taxon>
    </lineage>
</organism>
<feature type="domain" description="IclR-ED" evidence="5">
    <location>
        <begin position="97"/>
        <end position="279"/>
    </location>
</feature>
<dbReference type="GO" id="GO:0003700">
    <property type="term" value="F:DNA-binding transcription factor activity"/>
    <property type="evidence" value="ECO:0007669"/>
    <property type="project" value="TreeGrafter"/>
</dbReference>
<accession>A0AA47AE51</accession>
<gene>
    <name evidence="6" type="ORF">KUM34_028760</name>
</gene>
<feature type="compositionally biased region" description="Basic residues" evidence="4">
    <location>
        <begin position="1"/>
        <end position="11"/>
    </location>
</feature>
<dbReference type="EMBL" id="CP083975">
    <property type="protein sequence ID" value="UZF48396.1"/>
    <property type="molecule type" value="Genomic_DNA"/>
</dbReference>
<dbReference type="InterPro" id="IPR036390">
    <property type="entry name" value="WH_DNA-bd_sf"/>
</dbReference>
<dbReference type="InterPro" id="IPR029016">
    <property type="entry name" value="GAF-like_dom_sf"/>
</dbReference>
<sequence length="279" mass="30248">MERYATTRRRPLPAPKSTSVPSTEPTTGSGSGAITSVLNALRILEHIGTLQPVGVSELSRQVRLPKSSVQRAIVTLDQAGWIKSVEGDRTQWCLTSAMLRISLKAFGEYSLRDYAESAMTELQRRTNETVHLISLDGDSGVVLHRLDSSQAVRAFVPVGTRSPLHATASGQAILAFLPEKQAREILSGSLDIYTGTTITDLDAQMKRLECVRERGYAVNVAEWREEVASVSSPILSIDGTAVAALTISIPLSRFSEEVAEKFGGWAKELTDSLGPVQVN</sequence>
<keyword evidence="3" id="KW-0804">Transcription</keyword>
<name>A0AA47AE51_RHORH</name>
<dbReference type="InterPro" id="IPR036388">
    <property type="entry name" value="WH-like_DNA-bd_sf"/>
</dbReference>
<reference evidence="6 7" key="1">
    <citation type="journal article" date="2021" name="Front. Microbiol.">
        <title>Bacterial Transformation of Aromatic Monomers in Softwood Black Liquor.</title>
        <authorList>
            <person name="Navas L.E."/>
            <person name="Dexter G."/>
            <person name="Liu J."/>
            <person name="Levy-Booth D."/>
            <person name="Cho M."/>
            <person name="Jang S.K."/>
            <person name="Mansfield S.D."/>
            <person name="Renneckar S."/>
            <person name="Mohn W.W."/>
            <person name="Eltis L.D."/>
        </authorList>
    </citation>
    <scope>NUCLEOTIDE SEQUENCE [LARGE SCALE GENOMIC DNA]</scope>
    <source>
        <strain evidence="6 7">GD02</strain>
    </source>
</reference>
<dbReference type="GO" id="GO:0003677">
    <property type="term" value="F:DNA binding"/>
    <property type="evidence" value="ECO:0007669"/>
    <property type="project" value="UniProtKB-KW"/>
</dbReference>
<dbReference type="SMART" id="SM00346">
    <property type="entry name" value="HTH_ICLR"/>
    <property type="match status" value="1"/>
</dbReference>
<dbReference type="SUPFAM" id="SSF55781">
    <property type="entry name" value="GAF domain-like"/>
    <property type="match status" value="1"/>
</dbReference>
<feature type="compositionally biased region" description="Polar residues" evidence="4">
    <location>
        <begin position="16"/>
        <end position="31"/>
    </location>
</feature>
<dbReference type="InterPro" id="IPR014757">
    <property type="entry name" value="Tscrpt_reg_IclR_C"/>
</dbReference>
<dbReference type="InterPro" id="IPR050707">
    <property type="entry name" value="HTH_MetabolicPath_Reg"/>
</dbReference>
<dbReference type="Gene3D" id="1.10.10.10">
    <property type="entry name" value="Winged helix-like DNA-binding domain superfamily/Winged helix DNA-binding domain"/>
    <property type="match status" value="1"/>
</dbReference>
<proteinExistence type="predicted"/>
<keyword evidence="2" id="KW-0238">DNA-binding</keyword>
<evidence type="ECO:0000256" key="2">
    <source>
        <dbReference type="ARBA" id="ARBA00023125"/>
    </source>
</evidence>